<dbReference type="Proteomes" id="UP000050794">
    <property type="component" value="Unassembled WGS sequence"/>
</dbReference>
<sequence>LSGHAQMSAMIDTRNSDCFSVKPTKYISNWASLNVAKRLRNYELRPIIDGDLPHLALSGIIECDRITSSQQLRRINVDIVEPWLYVGFGKTNNDTFKKQVYLFCQLTSSMLSAWIYCWYRIYITVRNSLADYEEWIDLAFAKVLADAARYKDELLMLLLLKYQARAVRNSDERNYWTQIRQAANNAGLTLKPIRKLAIVATLNEWQQFIAPHVKLADVLTARKYIGSHPEQGDLPADSNVKDSTRITLDKSPRVAPRGSSSTINVRPNDLILPVFFWSIFEKLKLHANNLNGTFLAEMSASFTLTIDNLKVSIVERNELDVPTRHSSSCTTRPLFTLESFRSDGHISHHFIMDEHRLRPIKACLEIYYNCEVPRLSADVSPSAWRFLDELRIVHKYCTQISTVFKKPIVSTNIDFTPPRTPSITEAKVTGTVSGAACNPIWTRSLHNAIRTYKLSKPDAATHTSKAGTLRLSVEGTVNLTAVYCFSTLDNVNVLLELSGAKVRHKSVHDDSPTERQSSDVLYTVLNAIHIELTTGVKIGVGTIAESIYKKLQCSFRREYDGKAFKKVVDLKLDDAFLSTTVDTHRIAAIFAKCLIKWVKEAGSDWNDVLRATYSEDVKSEQAQLQVCFALKVLRVQISAKISSTILLQYDMEDIRIAAELPKKFEVLLSKHSLSFTMSPVKNVQEQNRPSKCALTLPPVCVRHEIRNTDEEECLIIGGENLRYKDGLHSNIIVSIGKTLQFV</sequence>
<dbReference type="WBParaSite" id="TCNE_0001566601-mRNA-1">
    <property type="protein sequence ID" value="TCNE_0001566601-mRNA-1"/>
    <property type="gene ID" value="TCNE_0001566601"/>
</dbReference>
<dbReference type="AlphaFoldDB" id="A0A183V4J5"/>
<keyword evidence="1" id="KW-1185">Reference proteome</keyword>
<name>A0A183V4J5_TOXCA</name>
<protein>
    <submittedName>
        <fullName evidence="2">BTB domain-containing protein</fullName>
    </submittedName>
</protein>
<reference evidence="2" key="1">
    <citation type="submission" date="2016-06" db="UniProtKB">
        <authorList>
            <consortium name="WormBaseParasite"/>
        </authorList>
    </citation>
    <scope>IDENTIFICATION</scope>
</reference>
<proteinExistence type="predicted"/>
<organism evidence="1 2">
    <name type="scientific">Toxocara canis</name>
    <name type="common">Canine roundworm</name>
    <dbReference type="NCBI Taxonomy" id="6265"/>
    <lineage>
        <taxon>Eukaryota</taxon>
        <taxon>Metazoa</taxon>
        <taxon>Ecdysozoa</taxon>
        <taxon>Nematoda</taxon>
        <taxon>Chromadorea</taxon>
        <taxon>Rhabditida</taxon>
        <taxon>Spirurina</taxon>
        <taxon>Ascaridomorpha</taxon>
        <taxon>Ascaridoidea</taxon>
        <taxon>Toxocaridae</taxon>
        <taxon>Toxocara</taxon>
    </lineage>
</organism>
<evidence type="ECO:0000313" key="1">
    <source>
        <dbReference type="Proteomes" id="UP000050794"/>
    </source>
</evidence>
<accession>A0A183V4J5</accession>
<evidence type="ECO:0000313" key="2">
    <source>
        <dbReference type="WBParaSite" id="TCNE_0001566601-mRNA-1"/>
    </source>
</evidence>